<dbReference type="GO" id="GO:0005524">
    <property type="term" value="F:ATP binding"/>
    <property type="evidence" value="ECO:0007669"/>
    <property type="project" value="UniProtKB-KW"/>
</dbReference>
<dbReference type="VEuPathDB" id="FungiDB:RhiirFUN_026249"/>
<dbReference type="PANTHER" id="PTHR44329:SF288">
    <property type="entry name" value="MITOGEN-ACTIVATED PROTEIN KINASE KINASE KINASE 20"/>
    <property type="match status" value="1"/>
</dbReference>
<proteinExistence type="predicted"/>
<dbReference type="Proteomes" id="UP000233469">
    <property type="component" value="Unassembled WGS sequence"/>
</dbReference>
<keyword evidence="2" id="KW-0547">Nucleotide-binding</keyword>
<dbReference type="AlphaFoldDB" id="A0A2N1NTT4"/>
<evidence type="ECO:0000313" key="7">
    <source>
        <dbReference type="Proteomes" id="UP000233469"/>
    </source>
</evidence>
<dbReference type="InterPro" id="IPR000719">
    <property type="entry name" value="Prot_kinase_dom"/>
</dbReference>
<protein>
    <submittedName>
        <fullName evidence="6">Kinase-like protein</fullName>
    </submittedName>
</protein>
<keyword evidence="4" id="KW-0067">ATP-binding</keyword>
<dbReference type="InterPro" id="IPR051681">
    <property type="entry name" value="Ser/Thr_Kinases-Pseudokinases"/>
</dbReference>
<dbReference type="PANTHER" id="PTHR44329">
    <property type="entry name" value="SERINE/THREONINE-PROTEIN KINASE TNNI3K-RELATED"/>
    <property type="match status" value="1"/>
</dbReference>
<comment type="caution">
    <text evidence="6">The sequence shown here is derived from an EMBL/GenBank/DDBJ whole genome shotgun (WGS) entry which is preliminary data.</text>
</comment>
<dbReference type="EMBL" id="LLXL01000137">
    <property type="protein sequence ID" value="PKK77289.1"/>
    <property type="molecule type" value="Genomic_DNA"/>
</dbReference>
<name>A0A2N1NTT4_9GLOM</name>
<keyword evidence="1" id="KW-0808">Transferase</keyword>
<evidence type="ECO:0000256" key="1">
    <source>
        <dbReference type="ARBA" id="ARBA00022679"/>
    </source>
</evidence>
<dbReference type="PROSITE" id="PS50011">
    <property type="entry name" value="PROTEIN_KINASE_DOM"/>
    <property type="match status" value="1"/>
</dbReference>
<dbReference type="InterPro" id="IPR011009">
    <property type="entry name" value="Kinase-like_dom_sf"/>
</dbReference>
<dbReference type="VEuPathDB" id="FungiDB:FUN_001686"/>
<accession>A0A2N1NTT4</accession>
<dbReference type="Pfam" id="PF07714">
    <property type="entry name" value="PK_Tyr_Ser-Thr"/>
    <property type="match status" value="1"/>
</dbReference>
<dbReference type="VEuPathDB" id="FungiDB:RhiirA1_458691"/>
<gene>
    <name evidence="6" type="ORF">RhiirC2_844466</name>
</gene>
<feature type="domain" description="Protein kinase" evidence="5">
    <location>
        <begin position="93"/>
        <end position="355"/>
    </location>
</feature>
<dbReference type="InterPro" id="IPR001245">
    <property type="entry name" value="Ser-Thr/Tyr_kinase_cat_dom"/>
</dbReference>
<evidence type="ECO:0000313" key="6">
    <source>
        <dbReference type="EMBL" id="PKK77289.1"/>
    </source>
</evidence>
<sequence length="372" mass="42530">MAPLEAILHILFRNVIDKLSLELYSISKLSLVISKLSLELYSISKLSLFVILLLWMKIFIIPYTITTTNTKRLKNYLDDVGSQVIHIFNSLDFENLTNIASGGFSLVHIVYWKNTIKKFAIKNFNENSKEDDIINEIKIMRVVASHPSIIQFYGITKFKDKPHYSLVLEYADGGTLKNHLRNNAKIKWESQLKFAKEIAAAILWLHGNAIIHGDLHPNNILILIHQNTIKLADFGCSRLRGNEYYTKPRPRGIIPYMDPKILGNPESYDLTEKSDIYSLGVILWELTSCSSPFDGLARCLIKSEILKGTRENPIPNTNNKFVALYKVCWKQEPDERPEIRQVISELNSIEPNNFNSQETGDEDLCLSSCEVI</sequence>
<reference evidence="6 7" key="2">
    <citation type="submission" date="2017-10" db="EMBL/GenBank/DDBJ databases">
        <title>Extensive intraspecific genome diversity in a model arbuscular mycorrhizal fungus.</title>
        <authorList>
            <person name="Chen E.C.H."/>
            <person name="Morin E."/>
            <person name="Baudet D."/>
            <person name="Noel J."/>
            <person name="Ndikumana S."/>
            <person name="Charron P."/>
            <person name="St-Onge C."/>
            <person name="Giorgi J."/>
            <person name="Grigoriev I.V."/>
            <person name="Roux C."/>
            <person name="Martin F.M."/>
            <person name="Corradi N."/>
        </authorList>
    </citation>
    <scope>NUCLEOTIDE SEQUENCE [LARGE SCALE GENOMIC DNA]</scope>
    <source>
        <strain evidence="6 7">C2</strain>
    </source>
</reference>
<organism evidence="6 7">
    <name type="scientific">Rhizophagus irregularis</name>
    <dbReference type="NCBI Taxonomy" id="588596"/>
    <lineage>
        <taxon>Eukaryota</taxon>
        <taxon>Fungi</taxon>
        <taxon>Fungi incertae sedis</taxon>
        <taxon>Mucoromycota</taxon>
        <taxon>Glomeromycotina</taxon>
        <taxon>Glomeromycetes</taxon>
        <taxon>Glomerales</taxon>
        <taxon>Glomeraceae</taxon>
        <taxon>Rhizophagus</taxon>
    </lineage>
</organism>
<keyword evidence="3 6" id="KW-0418">Kinase</keyword>
<dbReference type="PRINTS" id="PR00109">
    <property type="entry name" value="TYRKINASE"/>
</dbReference>
<evidence type="ECO:0000259" key="5">
    <source>
        <dbReference type="PROSITE" id="PS50011"/>
    </source>
</evidence>
<dbReference type="Gene3D" id="1.10.510.10">
    <property type="entry name" value="Transferase(Phosphotransferase) domain 1"/>
    <property type="match status" value="1"/>
</dbReference>
<reference evidence="6 7" key="1">
    <citation type="submission" date="2016-04" db="EMBL/GenBank/DDBJ databases">
        <title>Genome analyses suggest a sexual origin of heterokaryosis in a supposedly ancient asexual fungus.</title>
        <authorList>
            <person name="Ropars J."/>
            <person name="Sedzielewska K."/>
            <person name="Noel J."/>
            <person name="Charron P."/>
            <person name="Farinelli L."/>
            <person name="Marton T."/>
            <person name="Kruger M."/>
            <person name="Pelin A."/>
            <person name="Brachmann A."/>
            <person name="Corradi N."/>
        </authorList>
    </citation>
    <scope>NUCLEOTIDE SEQUENCE [LARGE SCALE GENOMIC DNA]</scope>
    <source>
        <strain evidence="6 7">C2</strain>
    </source>
</reference>
<dbReference type="GO" id="GO:0004674">
    <property type="term" value="F:protein serine/threonine kinase activity"/>
    <property type="evidence" value="ECO:0007669"/>
    <property type="project" value="TreeGrafter"/>
</dbReference>
<dbReference type="SUPFAM" id="SSF56112">
    <property type="entry name" value="Protein kinase-like (PK-like)"/>
    <property type="match status" value="1"/>
</dbReference>
<evidence type="ECO:0000256" key="3">
    <source>
        <dbReference type="ARBA" id="ARBA00022777"/>
    </source>
</evidence>
<evidence type="ECO:0000256" key="2">
    <source>
        <dbReference type="ARBA" id="ARBA00022741"/>
    </source>
</evidence>
<evidence type="ECO:0000256" key="4">
    <source>
        <dbReference type="ARBA" id="ARBA00022840"/>
    </source>
</evidence>